<keyword evidence="2" id="KW-1133">Transmembrane helix</keyword>
<keyword evidence="4" id="KW-1185">Reference proteome</keyword>
<dbReference type="EMBL" id="AWUE01019240">
    <property type="protein sequence ID" value="OMO74892.1"/>
    <property type="molecule type" value="Genomic_DNA"/>
</dbReference>
<organism evidence="3 4">
    <name type="scientific">Corchorus olitorius</name>
    <dbReference type="NCBI Taxonomy" id="93759"/>
    <lineage>
        <taxon>Eukaryota</taxon>
        <taxon>Viridiplantae</taxon>
        <taxon>Streptophyta</taxon>
        <taxon>Embryophyta</taxon>
        <taxon>Tracheophyta</taxon>
        <taxon>Spermatophyta</taxon>
        <taxon>Magnoliopsida</taxon>
        <taxon>eudicotyledons</taxon>
        <taxon>Gunneridae</taxon>
        <taxon>Pentapetalae</taxon>
        <taxon>rosids</taxon>
        <taxon>malvids</taxon>
        <taxon>Malvales</taxon>
        <taxon>Malvaceae</taxon>
        <taxon>Grewioideae</taxon>
        <taxon>Apeibeae</taxon>
        <taxon>Corchorus</taxon>
    </lineage>
</organism>
<feature type="region of interest" description="Disordered" evidence="1">
    <location>
        <begin position="76"/>
        <end position="105"/>
    </location>
</feature>
<accession>A0A1R3HX05</accession>
<evidence type="ECO:0000256" key="2">
    <source>
        <dbReference type="SAM" id="Phobius"/>
    </source>
</evidence>
<protein>
    <submittedName>
        <fullName evidence="3">Uncharacterized protein</fullName>
    </submittedName>
</protein>
<evidence type="ECO:0000313" key="4">
    <source>
        <dbReference type="Proteomes" id="UP000187203"/>
    </source>
</evidence>
<feature type="region of interest" description="Disordered" evidence="1">
    <location>
        <begin position="42"/>
        <end position="64"/>
    </location>
</feature>
<evidence type="ECO:0000256" key="1">
    <source>
        <dbReference type="SAM" id="MobiDB-lite"/>
    </source>
</evidence>
<feature type="transmembrane region" description="Helical" evidence="2">
    <location>
        <begin position="6"/>
        <end position="27"/>
    </location>
</feature>
<gene>
    <name evidence="3" type="ORF">COLO4_26459</name>
</gene>
<dbReference type="AlphaFoldDB" id="A0A1R3HX05"/>
<proteinExistence type="predicted"/>
<reference evidence="4" key="1">
    <citation type="submission" date="2013-09" db="EMBL/GenBank/DDBJ databases">
        <title>Corchorus olitorius genome sequencing.</title>
        <authorList>
            <person name="Alam M."/>
            <person name="Haque M.S."/>
            <person name="Islam M.S."/>
            <person name="Emdad E.M."/>
            <person name="Islam M.M."/>
            <person name="Ahmed B."/>
            <person name="Halim A."/>
            <person name="Hossen Q.M.M."/>
            <person name="Hossain M.Z."/>
            <person name="Ahmed R."/>
            <person name="Khan M.M."/>
            <person name="Islam R."/>
            <person name="Rashid M.M."/>
            <person name="Khan S.A."/>
            <person name="Rahman M.S."/>
            <person name="Alam M."/>
            <person name="Yahiya A.S."/>
            <person name="Khan M.S."/>
            <person name="Azam M.S."/>
            <person name="Haque T."/>
            <person name="Lashkar M.Z.H."/>
            <person name="Akhand A.I."/>
            <person name="Morshed G."/>
            <person name="Roy S."/>
            <person name="Uddin K.S."/>
            <person name="Rabeya T."/>
            <person name="Hossain A.S."/>
            <person name="Chowdhury A."/>
            <person name="Snigdha A.R."/>
            <person name="Mortoza M.S."/>
            <person name="Matin S.A."/>
            <person name="Hoque S.M.E."/>
            <person name="Islam M.K."/>
            <person name="Roy D.K."/>
            <person name="Haider R."/>
            <person name="Moosa M.M."/>
            <person name="Elias S.M."/>
            <person name="Hasan A.M."/>
            <person name="Jahan S."/>
            <person name="Shafiuddin M."/>
            <person name="Mahmood N."/>
            <person name="Shommy N.S."/>
        </authorList>
    </citation>
    <scope>NUCLEOTIDE SEQUENCE [LARGE SCALE GENOMIC DNA]</scope>
    <source>
        <strain evidence="4">cv. O-4</strain>
    </source>
</reference>
<keyword evidence="2" id="KW-0472">Membrane</keyword>
<dbReference type="Proteomes" id="UP000187203">
    <property type="component" value="Unassembled WGS sequence"/>
</dbReference>
<comment type="caution">
    <text evidence="3">The sequence shown here is derived from an EMBL/GenBank/DDBJ whole genome shotgun (WGS) entry which is preliminary data.</text>
</comment>
<keyword evidence="2" id="KW-0812">Transmembrane</keyword>
<name>A0A1R3HX05_9ROSI</name>
<feature type="compositionally biased region" description="Polar residues" evidence="1">
    <location>
        <begin position="87"/>
        <end position="99"/>
    </location>
</feature>
<evidence type="ECO:0000313" key="3">
    <source>
        <dbReference type="EMBL" id="OMO74892.1"/>
    </source>
</evidence>
<sequence length="105" mass="11379">MAARNNPILSCFFVIIFVVLLVSSYGIRLTEEARVLKIDHDSGNRVTNTSSHYGGKHLHDDAPTVDVSGNFVAEEYDSTEDLHPTSPGHSPSIGHSTGPATHDHN</sequence>
<dbReference type="OrthoDB" id="1000539at2759"/>